<reference evidence="12" key="1">
    <citation type="submission" date="2021-01" db="EMBL/GenBank/DDBJ databases">
        <title>A chromosome-scale assembly of European eel, Anguilla anguilla.</title>
        <authorList>
            <person name="Henkel C."/>
            <person name="Jong-Raadsen S.A."/>
            <person name="Dufour S."/>
            <person name="Weltzien F.-A."/>
            <person name="Palstra A.P."/>
            <person name="Pelster B."/>
            <person name="Spaink H.P."/>
            <person name="Van Den Thillart G.E."/>
            <person name="Jansen H."/>
            <person name="Zahm M."/>
            <person name="Klopp C."/>
            <person name="Cedric C."/>
            <person name="Louis A."/>
            <person name="Berthelot C."/>
            <person name="Parey E."/>
            <person name="Roest Crollius H."/>
            <person name="Montfort J."/>
            <person name="Robinson-Rechavi M."/>
            <person name="Bucao C."/>
            <person name="Bouchez O."/>
            <person name="Gislard M."/>
            <person name="Lluch J."/>
            <person name="Milhes M."/>
            <person name="Lampietro C."/>
            <person name="Lopez Roques C."/>
            <person name="Donnadieu C."/>
            <person name="Braasch I."/>
            <person name="Desvignes T."/>
            <person name="Postlethwait J."/>
            <person name="Bobe J."/>
            <person name="Guiguen Y."/>
            <person name="Dirks R."/>
        </authorList>
    </citation>
    <scope>NUCLEOTIDE SEQUENCE</scope>
    <source>
        <strain evidence="12">Tag_6206</strain>
        <tissue evidence="12">Liver</tissue>
    </source>
</reference>
<keyword evidence="13" id="KW-1185">Reference proteome</keyword>
<evidence type="ECO:0000256" key="1">
    <source>
        <dbReference type="ARBA" id="ARBA00004123"/>
    </source>
</evidence>
<dbReference type="PANTHER" id="PTHR23335:SF11">
    <property type="entry name" value="CALMODULIN-BINDING TRANSCRIPTION ACTIVATOR 1"/>
    <property type="match status" value="1"/>
</dbReference>
<dbReference type="AlphaFoldDB" id="A0A9D3LTQ3"/>
<dbReference type="GO" id="GO:0006357">
    <property type="term" value="P:regulation of transcription by RNA polymerase II"/>
    <property type="evidence" value="ECO:0007669"/>
    <property type="project" value="TreeGrafter"/>
</dbReference>
<sequence length="326" mass="33653">MGGAGAGGTGMEISLDHFDISFGNQFSDLINDFISVDGGGAAVGPGGALYAHQLMAQPGAEGQASAAGPPQQGPEDAAGRGVGYSPTELCLQPCCSPQSLGGGGGGGTGRGRGGRLAGLHARGGGGVGRRGPRDAGNDTGHREALHGHRLLPEWSYPEGGVKVLITGPWQEASSNYSCLFDQITVPASLIQPGVLRCYCPAHDTGLVTLQVAVSNQIISNSVVFEYKARALPALPSSQHDWLSLDGNGSPNGPPPRRLNPTNLNLNPTRCVRAFVFRSRRLPREIPLWSPGGRRGSRCTTNAGQGFKRSSPLPPGRGPGLVGTVRS</sequence>
<dbReference type="InterPro" id="IPR013783">
    <property type="entry name" value="Ig-like_fold"/>
</dbReference>
<feature type="region of interest" description="Disordered" evidence="10">
    <location>
        <begin position="287"/>
        <end position="326"/>
    </location>
</feature>
<dbReference type="PANTHER" id="PTHR23335">
    <property type="entry name" value="CALMODULIN-BINDING TRANSCRIPTION ACTIVATOR CAMTA"/>
    <property type="match status" value="1"/>
</dbReference>
<evidence type="ECO:0000256" key="5">
    <source>
        <dbReference type="ARBA" id="ARBA00023043"/>
    </source>
</evidence>
<feature type="region of interest" description="Disordered" evidence="10">
    <location>
        <begin position="60"/>
        <end position="82"/>
    </location>
</feature>
<dbReference type="SUPFAM" id="SSF81296">
    <property type="entry name" value="E set domains"/>
    <property type="match status" value="1"/>
</dbReference>
<organism evidence="12 13">
    <name type="scientific">Anguilla anguilla</name>
    <name type="common">European freshwater eel</name>
    <name type="synonym">Muraena anguilla</name>
    <dbReference type="NCBI Taxonomy" id="7936"/>
    <lineage>
        <taxon>Eukaryota</taxon>
        <taxon>Metazoa</taxon>
        <taxon>Chordata</taxon>
        <taxon>Craniata</taxon>
        <taxon>Vertebrata</taxon>
        <taxon>Euteleostomi</taxon>
        <taxon>Actinopterygii</taxon>
        <taxon>Neopterygii</taxon>
        <taxon>Teleostei</taxon>
        <taxon>Anguilliformes</taxon>
        <taxon>Anguillidae</taxon>
        <taxon>Anguilla</taxon>
    </lineage>
</organism>
<dbReference type="GO" id="GO:0003712">
    <property type="term" value="F:transcription coregulator activity"/>
    <property type="evidence" value="ECO:0007669"/>
    <property type="project" value="TreeGrafter"/>
</dbReference>
<dbReference type="EMBL" id="JAFIRN010000014">
    <property type="protein sequence ID" value="KAG5835479.1"/>
    <property type="molecule type" value="Genomic_DNA"/>
</dbReference>
<keyword evidence="8" id="KW-0539">Nucleus</keyword>
<comment type="caution">
    <text evidence="12">The sequence shown here is derived from an EMBL/GenBank/DDBJ whole genome shotgun (WGS) entry which is preliminary data.</text>
</comment>
<comment type="subcellular location">
    <subcellularLocation>
        <location evidence="1">Nucleus</location>
    </subcellularLocation>
</comment>
<name>A0A9D3LTQ3_ANGAN</name>
<evidence type="ECO:0000313" key="13">
    <source>
        <dbReference type="Proteomes" id="UP001044222"/>
    </source>
</evidence>
<dbReference type="GO" id="GO:0003690">
    <property type="term" value="F:double-stranded DNA binding"/>
    <property type="evidence" value="ECO:0007669"/>
    <property type="project" value="TreeGrafter"/>
</dbReference>
<keyword evidence="3" id="KW-0677">Repeat</keyword>
<proteinExistence type="inferred from homology"/>
<evidence type="ECO:0000256" key="8">
    <source>
        <dbReference type="ARBA" id="ARBA00023242"/>
    </source>
</evidence>
<dbReference type="Pfam" id="PF01833">
    <property type="entry name" value="TIG"/>
    <property type="match status" value="1"/>
</dbReference>
<comment type="similarity">
    <text evidence="2">Belongs to the CAMTA family.</text>
</comment>
<keyword evidence="6" id="KW-0010">Activator</keyword>
<evidence type="ECO:0000256" key="3">
    <source>
        <dbReference type="ARBA" id="ARBA00022737"/>
    </source>
</evidence>
<dbReference type="GO" id="GO:0007399">
    <property type="term" value="P:nervous system development"/>
    <property type="evidence" value="ECO:0007669"/>
    <property type="project" value="UniProtKB-ARBA"/>
</dbReference>
<evidence type="ECO:0000313" key="12">
    <source>
        <dbReference type="EMBL" id="KAG5835479.1"/>
    </source>
</evidence>
<feature type="domain" description="IPT/TIG" evidence="11">
    <location>
        <begin position="150"/>
        <end position="226"/>
    </location>
</feature>
<evidence type="ECO:0000256" key="7">
    <source>
        <dbReference type="ARBA" id="ARBA00023163"/>
    </source>
</evidence>
<dbReference type="InterPro" id="IPR002909">
    <property type="entry name" value="IPT_dom"/>
</dbReference>
<dbReference type="Proteomes" id="UP001044222">
    <property type="component" value="Chromosome 14"/>
</dbReference>
<gene>
    <name evidence="12" type="ORF">ANANG_G00244430</name>
</gene>
<dbReference type="FunFam" id="2.60.40.10:FF:000089">
    <property type="entry name" value="calmodulin-binding transcription activator 2 isoform X1"/>
    <property type="match status" value="1"/>
</dbReference>
<evidence type="ECO:0000256" key="4">
    <source>
        <dbReference type="ARBA" id="ARBA00023015"/>
    </source>
</evidence>
<evidence type="ECO:0000256" key="9">
    <source>
        <dbReference type="ARBA" id="ARBA00029480"/>
    </source>
</evidence>
<evidence type="ECO:0000256" key="6">
    <source>
        <dbReference type="ARBA" id="ARBA00023159"/>
    </source>
</evidence>
<comment type="subunit">
    <text evidence="9">May interact with calmodulin.</text>
</comment>
<protein>
    <recommendedName>
        <fullName evidence="11">IPT/TIG domain-containing protein</fullName>
    </recommendedName>
</protein>
<feature type="region of interest" description="Disordered" evidence="10">
    <location>
        <begin position="242"/>
        <end position="263"/>
    </location>
</feature>
<keyword evidence="7" id="KW-0804">Transcription</keyword>
<accession>A0A9D3LTQ3</accession>
<evidence type="ECO:0000259" key="11">
    <source>
        <dbReference type="Pfam" id="PF01833"/>
    </source>
</evidence>
<dbReference type="InterPro" id="IPR014756">
    <property type="entry name" value="Ig_E-set"/>
</dbReference>
<keyword evidence="4" id="KW-0805">Transcription regulation</keyword>
<dbReference type="GO" id="GO:0005634">
    <property type="term" value="C:nucleus"/>
    <property type="evidence" value="ECO:0007669"/>
    <property type="project" value="UniProtKB-SubCell"/>
</dbReference>
<evidence type="ECO:0000256" key="2">
    <source>
        <dbReference type="ARBA" id="ARBA00008267"/>
    </source>
</evidence>
<keyword evidence="5" id="KW-0040">ANK repeat</keyword>
<evidence type="ECO:0000256" key="10">
    <source>
        <dbReference type="SAM" id="MobiDB-lite"/>
    </source>
</evidence>
<dbReference type="Gene3D" id="2.60.40.10">
    <property type="entry name" value="Immunoglobulins"/>
    <property type="match status" value="1"/>
</dbReference>